<dbReference type="Gene3D" id="1.10.3460.10">
    <property type="entry name" value="Chlorophyll a/b binding protein domain"/>
    <property type="match status" value="1"/>
</dbReference>
<keyword evidence="6" id="KW-1133">Transmembrane helix</keyword>
<dbReference type="PANTHER" id="PTHR21649">
    <property type="entry name" value="CHLOROPHYLL A/B BINDING PROTEIN"/>
    <property type="match status" value="1"/>
</dbReference>
<feature type="binding site" evidence="5">
    <location>
        <position position="126"/>
    </location>
    <ligand>
        <name>chlorophyll a</name>
        <dbReference type="ChEBI" id="CHEBI:58416"/>
        <label>1</label>
    </ligand>
</feature>
<feature type="binding site" evidence="5">
    <location>
        <position position="123"/>
    </location>
    <ligand>
        <name>chlorophyll a</name>
        <dbReference type="ChEBI" id="CHEBI:58416"/>
        <label>1</label>
    </ligand>
</feature>
<evidence type="ECO:0000256" key="4">
    <source>
        <dbReference type="ARBA" id="ARBA00022640"/>
    </source>
</evidence>
<reference evidence="7" key="1">
    <citation type="journal article" date="2007" name="Plant Physiol.">
        <title>Tracing the evolution of the light-harvesting antennae in chlorophyll a/b-containing organisms.</title>
        <authorList>
            <person name="Koziol A.G."/>
            <person name="Borza T."/>
            <person name="Ishida K."/>
            <person name="Keeling P."/>
            <person name="Lee R.W."/>
            <person name="Durnford D.G."/>
        </authorList>
    </citation>
    <scope>NUCLEOTIDE SEQUENCE</scope>
</reference>
<evidence type="ECO:0000256" key="6">
    <source>
        <dbReference type="SAM" id="Phobius"/>
    </source>
</evidence>
<evidence type="ECO:0000256" key="2">
    <source>
        <dbReference type="ARBA" id="ARBA00022528"/>
    </source>
</evidence>
<keyword evidence="5" id="KW-0148">Chlorophyll</keyword>
<keyword evidence="6" id="KW-0472">Membrane</keyword>
<dbReference type="SMR" id="A4QPH7"/>
<feature type="binding site" description="axial binding residue" evidence="5">
    <location>
        <position position="186"/>
    </location>
    <ligand>
        <name>chlorophyll b</name>
        <dbReference type="ChEBI" id="CHEBI:61721"/>
        <label>1</label>
    </ligand>
    <ligandPart>
        <name>Mg</name>
        <dbReference type="ChEBI" id="CHEBI:25107"/>
    </ligandPart>
</feature>
<dbReference type="SUPFAM" id="SSF103511">
    <property type="entry name" value="Chlorophyll a-b binding protein"/>
    <property type="match status" value="1"/>
</dbReference>
<dbReference type="InterPro" id="IPR022796">
    <property type="entry name" value="Chloroa_b-bind"/>
</dbReference>
<dbReference type="AlphaFoldDB" id="A4QPH7"/>
<evidence type="ECO:0000256" key="5">
    <source>
        <dbReference type="PIRSR" id="PIRSR601344-1"/>
    </source>
</evidence>
<dbReference type="GO" id="GO:0009765">
    <property type="term" value="P:photosynthesis, light harvesting"/>
    <property type="evidence" value="ECO:0007669"/>
    <property type="project" value="InterPro"/>
</dbReference>
<organism evidence="7">
    <name type="scientific">Euglena gracilis</name>
    <dbReference type="NCBI Taxonomy" id="3039"/>
    <lineage>
        <taxon>Eukaryota</taxon>
        <taxon>Discoba</taxon>
        <taxon>Euglenozoa</taxon>
        <taxon>Euglenida</taxon>
        <taxon>Spirocuta</taxon>
        <taxon>Euglenophyceae</taxon>
        <taxon>Euglenales</taxon>
        <taxon>Euglenaceae</taxon>
        <taxon>Euglena</taxon>
    </lineage>
</organism>
<feature type="transmembrane region" description="Helical" evidence="6">
    <location>
        <begin position="160"/>
        <end position="188"/>
    </location>
</feature>
<feature type="transmembrane region" description="Helical" evidence="6">
    <location>
        <begin position="231"/>
        <end position="259"/>
    </location>
</feature>
<dbReference type="InterPro" id="IPR001344">
    <property type="entry name" value="Chloro_AB-bd_pln"/>
</dbReference>
<name>A4QPH7_EUGGR</name>
<feature type="transmembrane region" description="Helical" evidence="6">
    <location>
        <begin position="129"/>
        <end position="148"/>
    </location>
</feature>
<sequence length="263" mass="28385">MAAFAFKGSRTETSEQIAMLAAAGKKGKAPAAAKGGRPLWFPSAVAPDYLDGSLPGDRGFDPWGFAKPEELLQYTTGTADITLSKNKDEEYVGKVKEERDVLTGEPLVPWSSAFGLKRLRECELIHGRWAMLFVLGALVGEAVTGVAWQNAGLVEAREGYTYFGFSLPFSGSQITWFEVLTMGFVEIFRNTEMNIEKRVYPGGAFDPLGLASKDAETTFRLKEAEIKHARLAMVAFLGFATAAAKTGAGATTAFSIWAASFGN</sequence>
<evidence type="ECO:0000256" key="1">
    <source>
        <dbReference type="ARBA" id="ARBA00004229"/>
    </source>
</evidence>
<feature type="binding site" evidence="5">
    <location>
        <position position="230"/>
    </location>
    <ligand>
        <name>chlorophyll a</name>
        <dbReference type="ChEBI" id="CHEBI:58416"/>
        <label>1</label>
    </ligand>
</feature>
<feature type="binding site" evidence="5">
    <location>
        <position position="225"/>
    </location>
    <ligand>
        <name>chlorophyll a</name>
        <dbReference type="ChEBI" id="CHEBI:58416"/>
        <label>1</label>
    </ligand>
</feature>
<dbReference type="EMBL" id="BK005977">
    <property type="protein sequence ID" value="DAA05880.1"/>
    <property type="molecule type" value="mRNA"/>
</dbReference>
<dbReference type="Pfam" id="PF00504">
    <property type="entry name" value="Chloroa_b-bind"/>
    <property type="match status" value="1"/>
</dbReference>
<keyword evidence="6" id="KW-0812">Transmembrane</keyword>
<evidence type="ECO:0000256" key="3">
    <source>
        <dbReference type="ARBA" id="ARBA00022531"/>
    </source>
</evidence>
<protein>
    <submittedName>
        <fullName evidence="7">Chloroplast light-harvesting protein CP29 Lhcb4</fullName>
    </submittedName>
</protein>
<dbReference type="GO" id="GO:0009507">
    <property type="term" value="C:chloroplast"/>
    <property type="evidence" value="ECO:0007669"/>
    <property type="project" value="UniProtKB-SubCell"/>
</dbReference>
<evidence type="ECO:0000313" key="7">
    <source>
        <dbReference type="EMBL" id="DAA05880.1"/>
    </source>
</evidence>
<keyword evidence="2" id="KW-0150">Chloroplast</keyword>
<keyword evidence="3" id="KW-0602">Photosynthesis</keyword>
<keyword evidence="4" id="KW-0934">Plastid</keyword>
<keyword evidence="5" id="KW-0157">Chromophore</keyword>
<accession>A4QPH7</accession>
<feature type="binding site" description="axial binding residue" evidence="5">
    <location>
        <position position="128"/>
    </location>
    <ligand>
        <name>chlorophyll b</name>
        <dbReference type="ChEBI" id="CHEBI:61721"/>
        <label>1</label>
    </ligand>
    <ligandPart>
        <name>Mg</name>
        <dbReference type="ChEBI" id="CHEBI:25107"/>
    </ligandPart>
</feature>
<proteinExistence type="evidence at transcript level"/>
<dbReference type="GO" id="GO:0016020">
    <property type="term" value="C:membrane"/>
    <property type="evidence" value="ECO:0007669"/>
    <property type="project" value="InterPro"/>
</dbReference>
<dbReference type="GO" id="GO:0016168">
    <property type="term" value="F:chlorophyll binding"/>
    <property type="evidence" value="ECO:0007669"/>
    <property type="project" value="UniProtKB-KW"/>
</dbReference>
<comment type="subcellular location">
    <subcellularLocation>
        <location evidence="1">Plastid</location>
        <location evidence="1">Chloroplast</location>
    </subcellularLocation>
</comment>